<dbReference type="SUPFAM" id="SSF52540">
    <property type="entry name" value="P-loop containing nucleoside triphosphate hydrolases"/>
    <property type="match status" value="1"/>
</dbReference>
<evidence type="ECO:0000313" key="2">
    <source>
        <dbReference type="EMBL" id="RSM61992.1"/>
    </source>
</evidence>
<gene>
    <name evidence="2" type="ORF">DMH04_53185</name>
</gene>
<protein>
    <recommendedName>
        <fullName evidence="1">Winged helix-turn-helix domain-containing protein</fullName>
    </recommendedName>
</protein>
<proteinExistence type="predicted"/>
<comment type="caution">
    <text evidence="2">The sequence shown here is derived from an EMBL/GenBank/DDBJ whole genome shotgun (WGS) entry which is preliminary data.</text>
</comment>
<sequence length="881" mass="94622">MRRMAEDLLGRDVELGAVRELLSRGSVVTVTGVGGVGKTRLALAVVAAESGVVCGLEAVDDPAMVPFAVADALGFPALEAALVGLGRAERLLVVDNCEHVLDAAADVIAQVVARCPAVRVLATSRVPLGVPAEHVLRLGPLALPATQAVQEVRRSPAVRLLLDRAVAAGASVDLVGDPDAIVVLCRRLDGLPLAIELAAARLRSMTAREVFGYLDQRLDLLSRGRGPDRHRSLEAAIGWSYERLPDPAKRVFERLAVFSGRFTAEHAHAVAGDPGDDLLDTVEVLDQLVAQSLVTVEQERERSWYGLLRTLRAFARERLVERGELDRVRDRWLDSVLAATVEVRERMLWAWPVDLMITLRNIYRDVADAVRWCVGHDEAPDRARPLFIPMCALLKGRSAMPIAELGDLVLDRWPEPRQDAWAEVAAAASLAHVLRGSGERGAALARQAIDGASTALAAVNARRALYFHERMTGRDDAALRWVDEAIDIAAAQDMRPWHNELLTYRAMALASLGRIQEAIEQVGVAYRGAPAIGSPALEAWAAAVHASLVALRDPVAGRAMCAHAARHCEEVDYPIGAGISLRVLGALAALAGEFGEAAASLNRALDASLRIGYASETALTLRWVARLVHLAGRERAAARLWCSAGSFRGDVVDAVLGPSDVDAQLTASGEPALPRADAVALARAELADLTAIAAPGENGRPADAEPAGNLFRLEGAVWMVAFDGVTVRLPDAKGLRDLSVLLARPGREVHCTELMGARVEQPDTGPVLDGPARRAYQARVIELQADLREAEDFGDAGRAEKARTEMELLLAELTAASGLGGQARRAGGSADRARSAVTQRIRATLRRLEELHPALGRHLRATIHTGTWCAYRPDTPVRWTL</sequence>
<dbReference type="RefSeq" id="WP_051796551.1">
    <property type="nucleotide sequence ID" value="NZ_QHKI01000109.1"/>
</dbReference>
<dbReference type="PANTHER" id="PTHR47691:SF3">
    <property type="entry name" value="HTH-TYPE TRANSCRIPTIONAL REGULATOR RV0890C-RELATED"/>
    <property type="match status" value="1"/>
</dbReference>
<dbReference type="InterPro" id="IPR058852">
    <property type="entry name" value="HTH_77"/>
</dbReference>
<dbReference type="OrthoDB" id="9812579at2"/>
<name>A0A428Y344_KIBAR</name>
<accession>A0A428Y344</accession>
<organism evidence="2 3">
    <name type="scientific">Kibdelosporangium aridum</name>
    <dbReference type="NCBI Taxonomy" id="2030"/>
    <lineage>
        <taxon>Bacteria</taxon>
        <taxon>Bacillati</taxon>
        <taxon>Actinomycetota</taxon>
        <taxon>Actinomycetes</taxon>
        <taxon>Pseudonocardiales</taxon>
        <taxon>Pseudonocardiaceae</taxon>
        <taxon>Kibdelosporangium</taxon>
    </lineage>
</organism>
<evidence type="ECO:0000313" key="3">
    <source>
        <dbReference type="Proteomes" id="UP000287547"/>
    </source>
</evidence>
<dbReference type="AlphaFoldDB" id="A0A428Y344"/>
<dbReference type="Pfam" id="PF25872">
    <property type="entry name" value="HTH_77"/>
    <property type="match status" value="1"/>
</dbReference>
<dbReference type="Gene3D" id="1.25.40.10">
    <property type="entry name" value="Tetratricopeptide repeat domain"/>
    <property type="match status" value="1"/>
</dbReference>
<dbReference type="InterPro" id="IPR027417">
    <property type="entry name" value="P-loop_NTPase"/>
</dbReference>
<reference evidence="2 3" key="1">
    <citation type="submission" date="2018-05" db="EMBL/GenBank/DDBJ databases">
        <title>Evolution of GPA BGCs.</title>
        <authorList>
            <person name="Waglechner N."/>
            <person name="Wright G.D."/>
        </authorList>
    </citation>
    <scope>NUCLEOTIDE SEQUENCE [LARGE SCALE GENOMIC DNA]</scope>
    <source>
        <strain evidence="2 3">A82846</strain>
    </source>
</reference>
<dbReference type="SUPFAM" id="SSF48452">
    <property type="entry name" value="TPR-like"/>
    <property type="match status" value="1"/>
</dbReference>
<feature type="domain" description="Winged helix-turn-helix" evidence="1">
    <location>
        <begin position="246"/>
        <end position="319"/>
    </location>
</feature>
<evidence type="ECO:0000259" key="1">
    <source>
        <dbReference type="Pfam" id="PF25872"/>
    </source>
</evidence>
<dbReference type="PANTHER" id="PTHR47691">
    <property type="entry name" value="REGULATOR-RELATED"/>
    <property type="match status" value="1"/>
</dbReference>
<dbReference type="InterPro" id="IPR011990">
    <property type="entry name" value="TPR-like_helical_dom_sf"/>
</dbReference>
<dbReference type="Gene3D" id="3.40.50.300">
    <property type="entry name" value="P-loop containing nucleotide triphosphate hydrolases"/>
    <property type="match status" value="1"/>
</dbReference>
<dbReference type="PRINTS" id="PR00364">
    <property type="entry name" value="DISEASERSIST"/>
</dbReference>
<dbReference type="Proteomes" id="UP000287547">
    <property type="component" value="Unassembled WGS sequence"/>
</dbReference>
<dbReference type="EMBL" id="QHKI01000109">
    <property type="protein sequence ID" value="RSM61992.1"/>
    <property type="molecule type" value="Genomic_DNA"/>
</dbReference>